<dbReference type="EC" id="1.7.3.3" evidence="5 8"/>
<dbReference type="AlphaFoldDB" id="A0A0W8IFN3"/>
<keyword evidence="10" id="KW-1185">Reference proteome</keyword>
<feature type="binding site" evidence="7">
    <location>
        <position position="275"/>
    </location>
    <ligand>
        <name>O2</name>
        <dbReference type="ChEBI" id="CHEBI:15379"/>
    </ligand>
</feature>
<evidence type="ECO:0000256" key="4">
    <source>
        <dbReference type="ARBA" id="ARBA00023002"/>
    </source>
</evidence>
<comment type="similarity">
    <text evidence="2 5 8">Belongs to the uricase family.</text>
</comment>
<comment type="caution">
    <text evidence="9">The sequence shown here is derived from an EMBL/GenBank/DDBJ whole genome shotgun (WGS) entry which is preliminary data.</text>
</comment>
<sequence length="328" mass="36092">MSSPDVVLGPNQYGKAEVRVVRVNRETPVHQLMDLNVSSMLRGDFTDCYATGDNARVIATDTQKNTVYAFAKEHGIASPEEFLLLLGRHFTDQEEVSGGRWTAESYPWERIQVPGSDGEPQAHAHSFVKSKQEVRTAALTIQDGKEHLLGGFSDLTVLKTTGSEFSGFPRDRYTTLPETQDRIMATDITARWLFSADAGTPQEAGSSQDPATLDAAPLDPVTLDFDAIYAAVKQQVLEQFALVHSLSLQQTLYAAGEAVLAAVPEIEDIRFVMPNNHHYVVDLSPFGLENPNEVFQAGDRPYGLMNASVTRRAAPARPHAWEWLGGFC</sequence>
<proteinExistence type="inferred from homology"/>
<evidence type="ECO:0000256" key="2">
    <source>
        <dbReference type="ARBA" id="ARBA00009760"/>
    </source>
</evidence>
<evidence type="ECO:0000256" key="1">
    <source>
        <dbReference type="ARBA" id="ARBA00004831"/>
    </source>
</evidence>
<reference evidence="10" key="1">
    <citation type="submission" date="2015-12" db="EMBL/GenBank/DDBJ databases">
        <authorList>
            <person name="Nair G.R."/>
            <person name="Kaur G."/>
            <person name="Mayilraj S."/>
        </authorList>
    </citation>
    <scope>NUCLEOTIDE SEQUENCE [LARGE SCALE GENOMIC DNA]</scope>
    <source>
        <strain evidence="10">CD08_7</strain>
    </source>
</reference>
<dbReference type="GO" id="GO:0006144">
    <property type="term" value="P:purine nucleobase metabolic process"/>
    <property type="evidence" value="ECO:0007669"/>
    <property type="project" value="UniProtKB-KW"/>
</dbReference>
<evidence type="ECO:0000313" key="10">
    <source>
        <dbReference type="Proteomes" id="UP000054023"/>
    </source>
</evidence>
<dbReference type="Gene3D" id="3.10.270.10">
    <property type="entry name" value="Urate Oxidase"/>
    <property type="match status" value="1"/>
</dbReference>
<keyword evidence="4 5" id="KW-0560">Oxidoreductase</keyword>
<organism evidence="9 10">
    <name type="scientific">Nesterenkonia jeotgali</name>
    <dbReference type="NCBI Taxonomy" id="317018"/>
    <lineage>
        <taxon>Bacteria</taxon>
        <taxon>Bacillati</taxon>
        <taxon>Actinomycetota</taxon>
        <taxon>Actinomycetes</taxon>
        <taxon>Micrococcales</taxon>
        <taxon>Micrococcaceae</taxon>
        <taxon>Nesterenkonia</taxon>
    </lineage>
</organism>
<keyword evidence="3 5" id="KW-0659">Purine metabolism</keyword>
<feature type="binding site" evidence="7">
    <location>
        <position position="61"/>
    </location>
    <ligand>
        <name>urate</name>
        <dbReference type="ChEBI" id="CHEBI:17775"/>
    </ligand>
</feature>
<dbReference type="RefSeq" id="WP_058888346.1">
    <property type="nucleotide sequence ID" value="NZ_LQBM01000003.1"/>
</dbReference>
<feature type="binding site" evidence="7">
    <location>
        <position position="60"/>
    </location>
    <ligand>
        <name>urate</name>
        <dbReference type="ChEBI" id="CHEBI:17775"/>
    </ligand>
</feature>
<feature type="binding site" evidence="7">
    <location>
        <position position="165"/>
    </location>
    <ligand>
        <name>urate</name>
        <dbReference type="ChEBI" id="CHEBI:17775"/>
    </ligand>
</feature>
<feature type="active site" description="Charge relay system" evidence="6">
    <location>
        <position position="60"/>
    </location>
</feature>
<dbReference type="InterPro" id="IPR019842">
    <property type="entry name" value="Uricase_CS"/>
</dbReference>
<gene>
    <name evidence="9" type="ORF">AVL63_00930</name>
</gene>
<feature type="binding site" evidence="7">
    <location>
        <position position="60"/>
    </location>
    <ligand>
        <name>O2</name>
        <dbReference type="ChEBI" id="CHEBI:15379"/>
    </ligand>
</feature>
<comment type="function">
    <text evidence="5 8">Catalyzes the oxidation of uric acid to 5-hydroxyisourate, which is further processed to form (S)-allantoin.</text>
</comment>
<feature type="binding site" evidence="7">
    <location>
        <position position="182"/>
    </location>
    <ligand>
        <name>5-hydroxyisourate</name>
        <dbReference type="ChEBI" id="CHEBI:18072"/>
    </ligand>
</feature>
<name>A0A0W8IFN3_9MICC</name>
<evidence type="ECO:0000256" key="3">
    <source>
        <dbReference type="ARBA" id="ARBA00022631"/>
    </source>
</evidence>
<dbReference type="PANTHER" id="PTHR42874">
    <property type="entry name" value="URICASE"/>
    <property type="match status" value="1"/>
</dbReference>
<feature type="active site" description="Charge relay system" evidence="6">
    <location>
        <position position="15"/>
    </location>
</feature>
<dbReference type="PANTHER" id="PTHR42874:SF1">
    <property type="entry name" value="URICASE"/>
    <property type="match status" value="1"/>
</dbReference>
<comment type="catalytic activity">
    <reaction evidence="5 8">
        <text>urate + O2 + H2O = 5-hydroxyisourate + H2O2</text>
        <dbReference type="Rhea" id="RHEA:21368"/>
        <dbReference type="ChEBI" id="CHEBI:15377"/>
        <dbReference type="ChEBI" id="CHEBI:15379"/>
        <dbReference type="ChEBI" id="CHEBI:16240"/>
        <dbReference type="ChEBI" id="CHEBI:17775"/>
        <dbReference type="ChEBI" id="CHEBI:18072"/>
        <dbReference type="EC" id="1.7.3.3"/>
    </reaction>
</comment>
<dbReference type="STRING" id="317018.AVL63_00930"/>
<dbReference type="NCBIfam" id="TIGR03383">
    <property type="entry name" value="urate_oxi"/>
    <property type="match status" value="1"/>
</dbReference>
<feature type="binding site" evidence="7">
    <location>
        <position position="249"/>
    </location>
    <ligand>
        <name>urate</name>
        <dbReference type="ChEBI" id="CHEBI:17775"/>
    </ligand>
</feature>
<dbReference type="GO" id="GO:0019628">
    <property type="term" value="P:urate catabolic process"/>
    <property type="evidence" value="ECO:0007669"/>
    <property type="project" value="UniProtKB-UniPathway"/>
</dbReference>
<feature type="binding site" evidence="7">
    <location>
        <position position="61"/>
    </location>
    <ligand>
        <name>5-hydroxyisourate</name>
        <dbReference type="ChEBI" id="CHEBI:18072"/>
    </ligand>
</feature>
<evidence type="ECO:0000256" key="5">
    <source>
        <dbReference type="PIRNR" id="PIRNR000241"/>
    </source>
</evidence>
<feature type="binding site" evidence="7">
    <location>
        <position position="275"/>
    </location>
    <ligand>
        <name>5-hydroxyisourate</name>
        <dbReference type="ChEBI" id="CHEBI:18072"/>
    </ligand>
</feature>
<dbReference type="PROSITE" id="PS00366">
    <property type="entry name" value="URICASE"/>
    <property type="match status" value="1"/>
</dbReference>
<evidence type="ECO:0000256" key="6">
    <source>
        <dbReference type="PIRSR" id="PIRSR000241-1"/>
    </source>
</evidence>
<dbReference type="GO" id="GO:0004846">
    <property type="term" value="F:urate oxidase activity"/>
    <property type="evidence" value="ECO:0007669"/>
    <property type="project" value="UniProtKB-EC"/>
</dbReference>
<protein>
    <recommendedName>
        <fullName evidence="5 8">Uricase</fullName>
        <ecNumber evidence="5 8">1.7.3.3</ecNumber>
    </recommendedName>
    <alternativeName>
        <fullName evidence="5">Urate oxidase</fullName>
    </alternativeName>
</protein>
<dbReference type="OrthoDB" id="9809009at2"/>
<feature type="binding site" evidence="7">
    <location>
        <position position="60"/>
    </location>
    <ligand>
        <name>5-hydroxyisourate</name>
        <dbReference type="ChEBI" id="CHEBI:18072"/>
    </ligand>
</feature>
<evidence type="ECO:0000313" key="9">
    <source>
        <dbReference type="EMBL" id="KUG58667.1"/>
    </source>
</evidence>
<dbReference type="UniPathway" id="UPA00394">
    <property type="reaction ID" value="UER00650"/>
</dbReference>
<dbReference type="PRINTS" id="PR00093">
    <property type="entry name" value="URICASE"/>
</dbReference>
<feature type="binding site" evidence="7">
    <location>
        <position position="182"/>
    </location>
    <ligand>
        <name>urate</name>
        <dbReference type="ChEBI" id="CHEBI:17775"/>
    </ligand>
</feature>
<dbReference type="SUPFAM" id="SSF55620">
    <property type="entry name" value="Tetrahydrobiopterin biosynthesis enzymes-like"/>
    <property type="match status" value="2"/>
</dbReference>
<evidence type="ECO:0000256" key="8">
    <source>
        <dbReference type="RuleBase" id="RU004455"/>
    </source>
</evidence>
<feature type="binding site" evidence="7">
    <location>
        <position position="275"/>
    </location>
    <ligand>
        <name>urate</name>
        <dbReference type="ChEBI" id="CHEBI:17775"/>
    </ligand>
</feature>
<dbReference type="EMBL" id="LQBM01000003">
    <property type="protein sequence ID" value="KUG58667.1"/>
    <property type="molecule type" value="Genomic_DNA"/>
</dbReference>
<feature type="binding site" evidence="7">
    <location>
        <position position="249"/>
    </location>
    <ligand>
        <name>5-hydroxyisourate</name>
        <dbReference type="ChEBI" id="CHEBI:18072"/>
    </ligand>
</feature>
<feature type="active site" description="Charge relay system" evidence="6">
    <location>
        <position position="277"/>
    </location>
</feature>
<evidence type="ECO:0000256" key="7">
    <source>
        <dbReference type="PIRSR" id="PIRSR000241-2"/>
    </source>
</evidence>
<dbReference type="Proteomes" id="UP000054023">
    <property type="component" value="Unassembled WGS sequence"/>
</dbReference>
<accession>A0A0W8IFN3</accession>
<dbReference type="PIRSF" id="PIRSF000241">
    <property type="entry name" value="Urate_oxidase"/>
    <property type="match status" value="1"/>
</dbReference>
<dbReference type="InterPro" id="IPR002042">
    <property type="entry name" value="Uricase"/>
</dbReference>
<dbReference type="Pfam" id="PF01014">
    <property type="entry name" value="Uricase"/>
    <property type="match status" value="2"/>
</dbReference>
<comment type="pathway">
    <text evidence="1 5">Purine metabolism; urate degradation; (S)-allantoin from urate: step 1/3.</text>
</comment>
<feature type="binding site" evidence="7">
    <location>
        <position position="165"/>
    </location>
    <ligand>
        <name>5-hydroxyisourate</name>
        <dbReference type="ChEBI" id="CHEBI:18072"/>
    </ligand>
</feature>